<sequence length="68" mass="7675">MESENLCRMEGKRGNDRGDNGGRENNIIGERERREERDGEGKGNVASERGSGDKREIEILQMGKRVRG</sequence>
<organism evidence="2 3">
    <name type="scientific">Hibiscus sabdariffa</name>
    <name type="common">roselle</name>
    <dbReference type="NCBI Taxonomy" id="183260"/>
    <lineage>
        <taxon>Eukaryota</taxon>
        <taxon>Viridiplantae</taxon>
        <taxon>Streptophyta</taxon>
        <taxon>Embryophyta</taxon>
        <taxon>Tracheophyta</taxon>
        <taxon>Spermatophyta</taxon>
        <taxon>Magnoliopsida</taxon>
        <taxon>eudicotyledons</taxon>
        <taxon>Gunneridae</taxon>
        <taxon>Pentapetalae</taxon>
        <taxon>rosids</taxon>
        <taxon>malvids</taxon>
        <taxon>Malvales</taxon>
        <taxon>Malvaceae</taxon>
        <taxon>Malvoideae</taxon>
        <taxon>Hibiscus</taxon>
    </lineage>
</organism>
<keyword evidence="3" id="KW-1185">Reference proteome</keyword>
<feature type="region of interest" description="Disordered" evidence="1">
    <location>
        <begin position="1"/>
        <end position="68"/>
    </location>
</feature>
<dbReference type="Proteomes" id="UP001472677">
    <property type="component" value="Unassembled WGS sequence"/>
</dbReference>
<evidence type="ECO:0000313" key="2">
    <source>
        <dbReference type="EMBL" id="KAK8509315.1"/>
    </source>
</evidence>
<feature type="compositionally biased region" description="Basic and acidic residues" evidence="1">
    <location>
        <begin position="29"/>
        <end position="41"/>
    </location>
</feature>
<evidence type="ECO:0000256" key="1">
    <source>
        <dbReference type="SAM" id="MobiDB-lite"/>
    </source>
</evidence>
<gene>
    <name evidence="2" type="ORF">V6N12_018396</name>
</gene>
<proteinExistence type="predicted"/>
<accession>A0ABR2BQH6</accession>
<protein>
    <submittedName>
        <fullName evidence="2">Uncharacterized protein</fullName>
    </submittedName>
</protein>
<dbReference type="EMBL" id="JBBPBM010000093">
    <property type="protein sequence ID" value="KAK8509315.1"/>
    <property type="molecule type" value="Genomic_DNA"/>
</dbReference>
<name>A0ABR2BQH6_9ROSI</name>
<feature type="compositionally biased region" description="Basic and acidic residues" evidence="1">
    <location>
        <begin position="1"/>
        <end position="22"/>
    </location>
</feature>
<reference evidence="2 3" key="1">
    <citation type="journal article" date="2024" name="G3 (Bethesda)">
        <title>Genome assembly of Hibiscus sabdariffa L. provides insights into metabolisms of medicinal natural products.</title>
        <authorList>
            <person name="Kim T."/>
        </authorList>
    </citation>
    <scope>NUCLEOTIDE SEQUENCE [LARGE SCALE GENOMIC DNA]</scope>
    <source>
        <strain evidence="2">TK-2024</strain>
        <tissue evidence="2">Old leaves</tissue>
    </source>
</reference>
<evidence type="ECO:0000313" key="3">
    <source>
        <dbReference type="Proteomes" id="UP001472677"/>
    </source>
</evidence>
<comment type="caution">
    <text evidence="2">The sequence shown here is derived from an EMBL/GenBank/DDBJ whole genome shotgun (WGS) entry which is preliminary data.</text>
</comment>